<evidence type="ECO:0000256" key="3">
    <source>
        <dbReference type="ARBA" id="ARBA00022630"/>
    </source>
</evidence>
<evidence type="ECO:0000256" key="2">
    <source>
        <dbReference type="ARBA" id="ARBA00004141"/>
    </source>
</evidence>
<evidence type="ECO:0000256" key="13">
    <source>
        <dbReference type="SAM" id="MobiDB-lite"/>
    </source>
</evidence>
<evidence type="ECO:0000256" key="11">
    <source>
        <dbReference type="ARBA" id="ARBA00023014"/>
    </source>
</evidence>
<name>A0ABS4Z9L0_9ACTN</name>
<keyword evidence="7" id="KW-0274">FAD</keyword>
<keyword evidence="17" id="KW-1185">Reference proteome</keyword>
<accession>A0ABS4Z9L0</accession>
<comment type="caution">
    <text evidence="16">The sequence shown here is derived from an EMBL/GenBank/DDBJ whole genome shotgun (WGS) entry which is preliminary data.</text>
</comment>
<keyword evidence="8 14" id="KW-1133">Transmembrane helix</keyword>
<dbReference type="EMBL" id="JAGIOB010000001">
    <property type="protein sequence ID" value="MBP2417465.1"/>
    <property type="molecule type" value="Genomic_DNA"/>
</dbReference>
<evidence type="ECO:0000313" key="16">
    <source>
        <dbReference type="EMBL" id="MBP2417465.1"/>
    </source>
</evidence>
<evidence type="ECO:0000256" key="7">
    <source>
        <dbReference type="ARBA" id="ARBA00022827"/>
    </source>
</evidence>
<dbReference type="Pfam" id="PF01794">
    <property type="entry name" value="Ferric_reduct"/>
    <property type="match status" value="1"/>
</dbReference>
<feature type="region of interest" description="Disordered" evidence="13">
    <location>
        <begin position="1"/>
        <end position="23"/>
    </location>
</feature>
<dbReference type="PANTHER" id="PTHR47354">
    <property type="entry name" value="NADH OXIDOREDUCTASE HCR"/>
    <property type="match status" value="1"/>
</dbReference>
<evidence type="ECO:0000256" key="10">
    <source>
        <dbReference type="ARBA" id="ARBA00023004"/>
    </source>
</evidence>
<keyword evidence="12 14" id="KW-0472">Membrane</keyword>
<dbReference type="SUPFAM" id="SSF52343">
    <property type="entry name" value="Ferredoxin reductase-like, C-terminal NADP-linked domain"/>
    <property type="match status" value="1"/>
</dbReference>
<dbReference type="PROSITE" id="PS51384">
    <property type="entry name" value="FAD_FR"/>
    <property type="match status" value="1"/>
</dbReference>
<evidence type="ECO:0000256" key="5">
    <source>
        <dbReference type="ARBA" id="ARBA00022714"/>
    </source>
</evidence>
<comment type="subcellular location">
    <subcellularLocation>
        <location evidence="2">Membrane</location>
        <topology evidence="2">Multi-pass membrane protein</topology>
    </subcellularLocation>
</comment>
<evidence type="ECO:0000256" key="12">
    <source>
        <dbReference type="ARBA" id="ARBA00023136"/>
    </source>
</evidence>
<gene>
    <name evidence="16" type="ORF">JOF54_002387</name>
</gene>
<keyword evidence="3" id="KW-0285">Flavoprotein</keyword>
<feature type="transmembrane region" description="Helical" evidence="14">
    <location>
        <begin position="184"/>
        <end position="202"/>
    </location>
</feature>
<evidence type="ECO:0000256" key="1">
    <source>
        <dbReference type="ARBA" id="ARBA00001974"/>
    </source>
</evidence>
<dbReference type="InterPro" id="IPR050415">
    <property type="entry name" value="MRET"/>
</dbReference>
<organism evidence="16 17">
    <name type="scientific">Microlunatus capsulatus</name>
    <dbReference type="NCBI Taxonomy" id="99117"/>
    <lineage>
        <taxon>Bacteria</taxon>
        <taxon>Bacillati</taxon>
        <taxon>Actinomycetota</taxon>
        <taxon>Actinomycetes</taxon>
        <taxon>Propionibacteriales</taxon>
        <taxon>Propionibacteriaceae</taxon>
        <taxon>Microlunatus</taxon>
    </lineage>
</organism>
<dbReference type="InterPro" id="IPR017927">
    <property type="entry name" value="FAD-bd_FR_type"/>
</dbReference>
<dbReference type="PRINTS" id="PR00410">
    <property type="entry name" value="PHEHYDRXLASE"/>
</dbReference>
<evidence type="ECO:0000256" key="4">
    <source>
        <dbReference type="ARBA" id="ARBA00022692"/>
    </source>
</evidence>
<dbReference type="PANTHER" id="PTHR47354:SF8">
    <property type="entry name" value="1,2-PHENYLACETYL-COA EPOXIDASE, SUBUNIT E"/>
    <property type="match status" value="1"/>
</dbReference>
<dbReference type="Gene3D" id="2.40.30.10">
    <property type="entry name" value="Translation factors"/>
    <property type="match status" value="1"/>
</dbReference>
<dbReference type="InterPro" id="IPR039261">
    <property type="entry name" value="FNR_nucleotide-bd"/>
</dbReference>
<evidence type="ECO:0000256" key="9">
    <source>
        <dbReference type="ARBA" id="ARBA00023002"/>
    </source>
</evidence>
<evidence type="ECO:0000256" key="14">
    <source>
        <dbReference type="SAM" id="Phobius"/>
    </source>
</evidence>
<evidence type="ECO:0000313" key="17">
    <source>
        <dbReference type="Proteomes" id="UP000758168"/>
    </source>
</evidence>
<feature type="transmembrane region" description="Helical" evidence="14">
    <location>
        <begin position="109"/>
        <end position="130"/>
    </location>
</feature>
<keyword evidence="10" id="KW-0408">Iron</keyword>
<feature type="transmembrane region" description="Helical" evidence="14">
    <location>
        <begin position="34"/>
        <end position="52"/>
    </location>
</feature>
<reference evidence="16 17" key="1">
    <citation type="submission" date="2021-03" db="EMBL/GenBank/DDBJ databases">
        <title>Sequencing the genomes of 1000 actinobacteria strains.</title>
        <authorList>
            <person name="Klenk H.-P."/>
        </authorList>
    </citation>
    <scope>NUCLEOTIDE SEQUENCE [LARGE SCALE GENOMIC DNA]</scope>
    <source>
        <strain evidence="16 17">DSM 12936</strain>
    </source>
</reference>
<dbReference type="InterPro" id="IPR013130">
    <property type="entry name" value="Fe3_Rdtase_TM_dom"/>
</dbReference>
<proteinExistence type="predicted"/>
<dbReference type="RefSeq" id="WP_307804093.1">
    <property type="nucleotide sequence ID" value="NZ_BAAAMH010000003.1"/>
</dbReference>
<sequence>MTALAPARAVTPPASRAPLPGHASSRLDATVRTASALVLWLGLVLVTSWWTAAGGVQELARWGDGLTSVGRLAGLWSADLLLVQVLLMSRLPPLEHAFGRDRLARVHRVVGFASFDLMLLHVAAILLGYASGRWSALPGTTWALVRDEPGILLSVAGTACLVAVVATSVRAARRVLRYESWHLLHLYAYLGVGLALPHQLWTGTEFLSSPGRTVYWWTLWAGAAGAVLVWRVGLPLVRSLRHGLRVTSVVREASDVVSVHMSGRRLDRLPLRSGQFISARFLDGPGSSRSNPFSVSAAPDGRSIRITAKALGAGSARLASLRPGTRVLFEGPYGRLSSRARTRPRVLLVGAGVGITPIRALAEDLAAAPGDITVLHRYTGEPLFARELTVLAAERGLLLHPLPGPRSHPGAVLGAAAGPDELAALRAWVPDVAERDVFLCGPTAWTDGVERLLHAAGVPRDHLHTESFAW</sequence>
<keyword evidence="6" id="KW-0479">Metal-binding</keyword>
<feature type="transmembrane region" description="Helical" evidence="14">
    <location>
        <begin position="150"/>
        <end position="172"/>
    </location>
</feature>
<evidence type="ECO:0000256" key="8">
    <source>
        <dbReference type="ARBA" id="ARBA00022989"/>
    </source>
</evidence>
<feature type="domain" description="FAD-binding FR-type" evidence="15">
    <location>
        <begin position="239"/>
        <end position="339"/>
    </location>
</feature>
<dbReference type="Gene3D" id="3.40.50.80">
    <property type="entry name" value="Nucleotide-binding domain of ferredoxin-NADP reductase (FNR) module"/>
    <property type="match status" value="1"/>
</dbReference>
<comment type="cofactor">
    <cofactor evidence="1">
        <name>FAD</name>
        <dbReference type="ChEBI" id="CHEBI:57692"/>
    </cofactor>
</comment>
<protein>
    <submittedName>
        <fullName evidence="16">Ferric reductase</fullName>
    </submittedName>
</protein>
<dbReference type="Proteomes" id="UP000758168">
    <property type="component" value="Unassembled WGS sequence"/>
</dbReference>
<dbReference type="SUPFAM" id="SSF63380">
    <property type="entry name" value="Riboflavin synthase domain-like"/>
    <property type="match status" value="1"/>
</dbReference>
<dbReference type="InterPro" id="IPR017938">
    <property type="entry name" value="Riboflavin_synthase-like_b-brl"/>
</dbReference>
<feature type="transmembrane region" description="Helical" evidence="14">
    <location>
        <begin position="72"/>
        <end position="88"/>
    </location>
</feature>
<keyword evidence="4 14" id="KW-0812">Transmembrane</keyword>
<keyword evidence="5" id="KW-0001">2Fe-2S</keyword>
<keyword evidence="11" id="KW-0411">Iron-sulfur</keyword>
<evidence type="ECO:0000256" key="6">
    <source>
        <dbReference type="ARBA" id="ARBA00022723"/>
    </source>
</evidence>
<evidence type="ECO:0000259" key="15">
    <source>
        <dbReference type="PROSITE" id="PS51384"/>
    </source>
</evidence>
<feature type="transmembrane region" description="Helical" evidence="14">
    <location>
        <begin position="214"/>
        <end position="234"/>
    </location>
</feature>
<keyword evidence="9" id="KW-0560">Oxidoreductase</keyword>